<evidence type="ECO:0000313" key="4">
    <source>
        <dbReference type="Proteomes" id="UP000800038"/>
    </source>
</evidence>
<organism evidence="3 4">
    <name type="scientific">Clathrospora elynae</name>
    <dbReference type="NCBI Taxonomy" id="706981"/>
    <lineage>
        <taxon>Eukaryota</taxon>
        <taxon>Fungi</taxon>
        <taxon>Dikarya</taxon>
        <taxon>Ascomycota</taxon>
        <taxon>Pezizomycotina</taxon>
        <taxon>Dothideomycetes</taxon>
        <taxon>Pleosporomycetidae</taxon>
        <taxon>Pleosporales</taxon>
        <taxon>Diademaceae</taxon>
        <taxon>Clathrospora</taxon>
    </lineage>
</organism>
<proteinExistence type="predicted"/>
<keyword evidence="4" id="KW-1185">Reference proteome</keyword>
<sequence length="437" mass="46733">MAEIAAGAYVAAEVVEHTVEAGYAAYLVSKPTLPLKVTFKRIATASGDPSGRSLARSNHTVTVIDNKAYIFGGDTATNILASNDVHVVTLEYSGKPEMDYSMIPALSTFEGAKTPAARTNHAACAFHGSIAIYGGCDKNDSLIDENSSMWLFSPERKSWDLLEPSEGDVGTGNIGPGPRQNAQIFAHDKHVLVFGGIDGSGDNASDLWQFDIASRFWAQLPTAPVATSNAALTNGQLYLISGSDPMSSQLHHLSISNSSGEKAWESFTFPTNPLAPGPRARHDGALLPVSTGWGRNYLIYLFGARTDSSQDTHTTKPEDSKHAQEITQFSDTWVLQIPSSDLEAKPAMSLKNAINPAKIKDAIRSALGAETGHLSWAEAVVQVPSDKQLEEEDGKLHPGPRAFFGADVMEKGSSVAFWGGVDAKGERVGDGWVAKFE</sequence>
<dbReference type="PANTHER" id="PTHR47435:SF10">
    <property type="entry name" value="TIP ELONGATION ABERRANT PROTEIN 3"/>
    <property type="match status" value="1"/>
</dbReference>
<protein>
    <submittedName>
        <fullName evidence="3">Galactose oxidase</fullName>
    </submittedName>
</protein>
<reference evidence="3" key="1">
    <citation type="journal article" date="2020" name="Stud. Mycol.">
        <title>101 Dothideomycetes genomes: a test case for predicting lifestyles and emergence of pathogens.</title>
        <authorList>
            <person name="Haridas S."/>
            <person name="Albert R."/>
            <person name="Binder M."/>
            <person name="Bloem J."/>
            <person name="Labutti K."/>
            <person name="Salamov A."/>
            <person name="Andreopoulos B."/>
            <person name="Baker S."/>
            <person name="Barry K."/>
            <person name="Bills G."/>
            <person name="Bluhm B."/>
            <person name="Cannon C."/>
            <person name="Castanera R."/>
            <person name="Culley D."/>
            <person name="Daum C."/>
            <person name="Ezra D."/>
            <person name="Gonzalez J."/>
            <person name="Henrissat B."/>
            <person name="Kuo A."/>
            <person name="Liang C."/>
            <person name="Lipzen A."/>
            <person name="Lutzoni F."/>
            <person name="Magnuson J."/>
            <person name="Mondo S."/>
            <person name="Nolan M."/>
            <person name="Ohm R."/>
            <person name="Pangilinan J."/>
            <person name="Park H.-J."/>
            <person name="Ramirez L."/>
            <person name="Alfaro M."/>
            <person name="Sun H."/>
            <person name="Tritt A."/>
            <person name="Yoshinaga Y."/>
            <person name="Zwiers L.-H."/>
            <person name="Turgeon B."/>
            <person name="Goodwin S."/>
            <person name="Spatafora J."/>
            <person name="Crous P."/>
            <person name="Grigoriev I."/>
        </authorList>
    </citation>
    <scope>NUCLEOTIDE SEQUENCE</scope>
    <source>
        <strain evidence="3">CBS 161.51</strain>
    </source>
</reference>
<dbReference type="Proteomes" id="UP000800038">
    <property type="component" value="Unassembled WGS sequence"/>
</dbReference>
<evidence type="ECO:0000256" key="2">
    <source>
        <dbReference type="ARBA" id="ARBA00023004"/>
    </source>
</evidence>
<evidence type="ECO:0000313" key="3">
    <source>
        <dbReference type="EMBL" id="KAF1937416.1"/>
    </source>
</evidence>
<dbReference type="AlphaFoldDB" id="A0A6A5SG09"/>
<dbReference type="Pfam" id="PF24681">
    <property type="entry name" value="Kelch_KLHDC2_KLHL20_DRC7"/>
    <property type="match status" value="1"/>
</dbReference>
<evidence type="ECO:0000256" key="1">
    <source>
        <dbReference type="ARBA" id="ARBA00022737"/>
    </source>
</evidence>
<dbReference type="InterPro" id="IPR015915">
    <property type="entry name" value="Kelch-typ_b-propeller"/>
</dbReference>
<dbReference type="EMBL" id="ML976140">
    <property type="protein sequence ID" value="KAF1937416.1"/>
    <property type="molecule type" value="Genomic_DNA"/>
</dbReference>
<keyword evidence="1" id="KW-0677">Repeat</keyword>
<accession>A0A6A5SG09</accession>
<dbReference type="PANTHER" id="PTHR47435">
    <property type="entry name" value="KELCH REPEAT PROTEIN (AFU_ORTHOLOGUE AFUA_5G12780)"/>
    <property type="match status" value="1"/>
</dbReference>
<dbReference type="Gene3D" id="2.120.10.80">
    <property type="entry name" value="Kelch-type beta propeller"/>
    <property type="match status" value="1"/>
</dbReference>
<gene>
    <name evidence="3" type="ORF">EJ02DRAFT_426654</name>
</gene>
<dbReference type="SUPFAM" id="SSF117281">
    <property type="entry name" value="Kelch motif"/>
    <property type="match status" value="1"/>
</dbReference>
<dbReference type="GO" id="GO:0019760">
    <property type="term" value="P:glucosinolate metabolic process"/>
    <property type="evidence" value="ECO:0007669"/>
    <property type="project" value="UniProtKB-ARBA"/>
</dbReference>
<dbReference type="OrthoDB" id="10250130at2759"/>
<name>A0A6A5SG09_9PLEO</name>
<keyword evidence="2" id="KW-0408">Iron</keyword>